<feature type="chain" id="PRO_5035254209" evidence="4">
    <location>
        <begin position="22"/>
        <end position="176"/>
    </location>
</feature>
<dbReference type="GO" id="GO:0015036">
    <property type="term" value="F:disulfide oxidoreductase activity"/>
    <property type="evidence" value="ECO:0007669"/>
    <property type="project" value="UniProtKB-ARBA"/>
</dbReference>
<dbReference type="AlphaFoldDB" id="A0A8J8MUR4"/>
<dbReference type="PROSITE" id="PS51352">
    <property type="entry name" value="THIOREDOXIN_2"/>
    <property type="match status" value="1"/>
</dbReference>
<evidence type="ECO:0000256" key="3">
    <source>
        <dbReference type="ARBA" id="ARBA00023284"/>
    </source>
</evidence>
<dbReference type="SUPFAM" id="SSF52833">
    <property type="entry name" value="Thioredoxin-like"/>
    <property type="match status" value="1"/>
</dbReference>
<keyword evidence="3" id="KW-0676">Redox-active center</keyword>
<organism evidence="6 7">
    <name type="scientific">Falsirhodobacter algicola</name>
    <dbReference type="NCBI Taxonomy" id="2692330"/>
    <lineage>
        <taxon>Bacteria</taxon>
        <taxon>Pseudomonadati</taxon>
        <taxon>Pseudomonadota</taxon>
        <taxon>Alphaproteobacteria</taxon>
        <taxon>Rhodobacterales</taxon>
        <taxon>Paracoccaceae</taxon>
        <taxon>Falsirhodobacter</taxon>
    </lineage>
</organism>
<sequence length="176" mass="18820">MLRVLCVVYTALALGANAAMADVTAAKAVQAGDMRKLAFDEAPLPKADLLTLDDAPAALPTGQWTVLNFWATWCPPCRHEMPSLDRLQAARPDLSVVAVATGRNPVPKLRQFFKEEGITHLTALRDPGQTLARSVGVMGLPVTLLVNPEGQIVARLTGDAEWDSPDALAVLDALSR</sequence>
<reference evidence="6" key="1">
    <citation type="submission" date="2020-01" db="EMBL/GenBank/DDBJ databases">
        <authorList>
            <person name="Yang Y."/>
            <person name="Kwon Y.M."/>
        </authorList>
    </citation>
    <scope>NUCLEOTIDE SEQUENCE</scope>
    <source>
        <strain evidence="6">PG104</strain>
    </source>
</reference>
<comment type="subcellular location">
    <subcellularLocation>
        <location evidence="1">Cell envelope</location>
    </subcellularLocation>
</comment>
<dbReference type="InterPro" id="IPR013740">
    <property type="entry name" value="Redoxin"/>
</dbReference>
<dbReference type="InterPro" id="IPR017937">
    <property type="entry name" value="Thioredoxin_CS"/>
</dbReference>
<keyword evidence="7" id="KW-1185">Reference proteome</keyword>
<proteinExistence type="predicted"/>
<evidence type="ECO:0000256" key="4">
    <source>
        <dbReference type="SAM" id="SignalP"/>
    </source>
</evidence>
<dbReference type="PANTHER" id="PTHR42852:SF18">
    <property type="entry name" value="CHROMOSOME UNDETERMINED SCAFFOLD_47, WHOLE GENOME SHOTGUN SEQUENCE"/>
    <property type="match status" value="1"/>
</dbReference>
<dbReference type="Gene3D" id="3.40.30.10">
    <property type="entry name" value="Glutaredoxin"/>
    <property type="match status" value="1"/>
</dbReference>
<protein>
    <submittedName>
        <fullName evidence="6">Redoxin family protein</fullName>
    </submittedName>
</protein>
<dbReference type="Pfam" id="PF08534">
    <property type="entry name" value="Redoxin"/>
    <property type="match status" value="1"/>
</dbReference>
<evidence type="ECO:0000313" key="7">
    <source>
        <dbReference type="Proteomes" id="UP000679284"/>
    </source>
</evidence>
<dbReference type="PROSITE" id="PS00194">
    <property type="entry name" value="THIOREDOXIN_1"/>
    <property type="match status" value="1"/>
</dbReference>
<keyword evidence="4" id="KW-0732">Signal</keyword>
<dbReference type="KEGG" id="fap:GR316_06250"/>
<dbReference type="EMBL" id="CP047289">
    <property type="protein sequence ID" value="QUS36909.1"/>
    <property type="molecule type" value="Genomic_DNA"/>
</dbReference>
<feature type="domain" description="Thioredoxin" evidence="5">
    <location>
        <begin position="14"/>
        <end position="176"/>
    </location>
</feature>
<evidence type="ECO:0000256" key="1">
    <source>
        <dbReference type="ARBA" id="ARBA00004196"/>
    </source>
</evidence>
<dbReference type="RefSeq" id="WP_211785127.1">
    <property type="nucleotide sequence ID" value="NZ_CP047289.1"/>
</dbReference>
<evidence type="ECO:0000313" key="6">
    <source>
        <dbReference type="EMBL" id="QUS36909.1"/>
    </source>
</evidence>
<evidence type="ECO:0000259" key="5">
    <source>
        <dbReference type="PROSITE" id="PS51352"/>
    </source>
</evidence>
<keyword evidence="2" id="KW-0201">Cytochrome c-type biogenesis</keyword>
<feature type="signal peptide" evidence="4">
    <location>
        <begin position="1"/>
        <end position="21"/>
    </location>
</feature>
<dbReference type="InterPro" id="IPR013766">
    <property type="entry name" value="Thioredoxin_domain"/>
</dbReference>
<dbReference type="GO" id="GO:0017004">
    <property type="term" value="P:cytochrome complex assembly"/>
    <property type="evidence" value="ECO:0007669"/>
    <property type="project" value="UniProtKB-KW"/>
</dbReference>
<dbReference type="Proteomes" id="UP000679284">
    <property type="component" value="Chromosome"/>
</dbReference>
<dbReference type="CDD" id="cd02966">
    <property type="entry name" value="TlpA_like_family"/>
    <property type="match status" value="1"/>
</dbReference>
<evidence type="ECO:0000256" key="2">
    <source>
        <dbReference type="ARBA" id="ARBA00022748"/>
    </source>
</evidence>
<name>A0A8J8MUR4_9RHOB</name>
<dbReference type="InterPro" id="IPR050553">
    <property type="entry name" value="Thioredoxin_ResA/DsbE_sf"/>
</dbReference>
<dbReference type="InterPro" id="IPR036249">
    <property type="entry name" value="Thioredoxin-like_sf"/>
</dbReference>
<accession>A0A8J8MUR4</accession>
<gene>
    <name evidence="6" type="ORF">GR316_06250</name>
</gene>
<dbReference type="GO" id="GO:0030313">
    <property type="term" value="C:cell envelope"/>
    <property type="evidence" value="ECO:0007669"/>
    <property type="project" value="UniProtKB-SubCell"/>
</dbReference>
<dbReference type="PANTHER" id="PTHR42852">
    <property type="entry name" value="THIOL:DISULFIDE INTERCHANGE PROTEIN DSBE"/>
    <property type="match status" value="1"/>
</dbReference>